<keyword evidence="6" id="KW-1185">Reference proteome</keyword>
<dbReference type="GeneTree" id="ENSGT01030000234983"/>
<evidence type="ECO:0000313" key="6">
    <source>
        <dbReference type="Proteomes" id="UP000265040"/>
    </source>
</evidence>
<accession>A0A7N6BH88</accession>
<keyword evidence="1" id="KW-0202">Cytokine</keyword>
<dbReference type="OMA" id="NTWSSTR"/>
<keyword evidence="3" id="KW-0732">Signal</keyword>
<dbReference type="Ensembl" id="ENSATET00000063108.2">
    <property type="protein sequence ID" value="ENSATEP00000062948.1"/>
    <property type="gene ID" value="ENSATEG00000027711.2"/>
</dbReference>
<dbReference type="InterPro" id="IPR036048">
    <property type="entry name" value="Interleukin_8-like_sf"/>
</dbReference>
<dbReference type="InParanoid" id="A0A7N6BH88"/>
<feature type="domain" description="Chemokine interleukin-8-like" evidence="4">
    <location>
        <begin position="25"/>
        <end position="86"/>
    </location>
</feature>
<protein>
    <recommendedName>
        <fullName evidence="4">Chemokine interleukin-8-like domain-containing protein</fullName>
    </recommendedName>
</protein>
<dbReference type="Proteomes" id="UP000265040">
    <property type="component" value="Chromosome 6"/>
</dbReference>
<reference evidence="5" key="2">
    <citation type="submission" date="2025-08" db="UniProtKB">
        <authorList>
            <consortium name="Ensembl"/>
        </authorList>
    </citation>
    <scope>IDENTIFICATION</scope>
</reference>
<dbReference type="Gene3D" id="2.40.50.40">
    <property type="match status" value="1"/>
</dbReference>
<dbReference type="Pfam" id="PF00048">
    <property type="entry name" value="IL8"/>
    <property type="match status" value="1"/>
</dbReference>
<dbReference type="RefSeq" id="XP_026221768.1">
    <property type="nucleotide sequence ID" value="XM_026365983.1"/>
</dbReference>
<reference evidence="5" key="3">
    <citation type="submission" date="2025-09" db="UniProtKB">
        <authorList>
            <consortium name="Ensembl"/>
        </authorList>
    </citation>
    <scope>IDENTIFICATION</scope>
</reference>
<sequence length="116" mass="12552">MNSDVIAFLFCLLALGVQGQPASSSSKCKCLSYVGRVNSQLIKAEPVIHYPSVFCPNTEIIITTTADKEKCVNPQSPLGRLILKNYKNKHGKKGAVSMTTVSSSTTLHTSPKLKIQ</sequence>
<evidence type="ECO:0000259" key="4">
    <source>
        <dbReference type="SMART" id="SM00199"/>
    </source>
</evidence>
<dbReference type="InterPro" id="IPR039809">
    <property type="entry name" value="Chemokine_b/g/d"/>
</dbReference>
<evidence type="ECO:0000256" key="2">
    <source>
        <dbReference type="SAM" id="MobiDB-lite"/>
    </source>
</evidence>
<evidence type="ECO:0000256" key="3">
    <source>
        <dbReference type="SAM" id="SignalP"/>
    </source>
</evidence>
<evidence type="ECO:0000256" key="1">
    <source>
        <dbReference type="ARBA" id="ARBA00022514"/>
    </source>
</evidence>
<feature type="compositionally biased region" description="Low complexity" evidence="2">
    <location>
        <begin position="97"/>
        <end position="110"/>
    </location>
</feature>
<dbReference type="GO" id="GO:0005615">
    <property type="term" value="C:extracellular space"/>
    <property type="evidence" value="ECO:0007669"/>
    <property type="project" value="UniProtKB-KW"/>
</dbReference>
<dbReference type="GeneID" id="113166057"/>
<dbReference type="PANTHER" id="PTHR12015">
    <property type="entry name" value="SMALL INDUCIBLE CYTOKINE A"/>
    <property type="match status" value="1"/>
</dbReference>
<organism evidence="5 6">
    <name type="scientific">Anabas testudineus</name>
    <name type="common">Climbing perch</name>
    <name type="synonym">Anthias testudineus</name>
    <dbReference type="NCBI Taxonomy" id="64144"/>
    <lineage>
        <taxon>Eukaryota</taxon>
        <taxon>Metazoa</taxon>
        <taxon>Chordata</taxon>
        <taxon>Craniata</taxon>
        <taxon>Vertebrata</taxon>
        <taxon>Euteleostomi</taxon>
        <taxon>Actinopterygii</taxon>
        <taxon>Neopterygii</taxon>
        <taxon>Teleostei</taxon>
        <taxon>Neoteleostei</taxon>
        <taxon>Acanthomorphata</taxon>
        <taxon>Anabantaria</taxon>
        <taxon>Anabantiformes</taxon>
        <taxon>Anabantoidei</taxon>
        <taxon>Anabantidae</taxon>
        <taxon>Anabas</taxon>
    </lineage>
</organism>
<dbReference type="SUPFAM" id="SSF54117">
    <property type="entry name" value="Interleukin 8-like chemokines"/>
    <property type="match status" value="1"/>
</dbReference>
<name>A0A7N6BH88_ANATE</name>
<dbReference type="AlphaFoldDB" id="A0A7N6BH88"/>
<feature type="chain" id="PRO_5031125133" description="Chemokine interleukin-8-like domain-containing protein" evidence="3">
    <location>
        <begin position="20"/>
        <end position="116"/>
    </location>
</feature>
<dbReference type="OrthoDB" id="8894385at2759"/>
<dbReference type="GO" id="GO:0006955">
    <property type="term" value="P:immune response"/>
    <property type="evidence" value="ECO:0007669"/>
    <property type="project" value="InterPro"/>
</dbReference>
<proteinExistence type="predicted"/>
<evidence type="ECO:0000313" key="5">
    <source>
        <dbReference type="Ensembl" id="ENSATEP00000062948.1"/>
    </source>
</evidence>
<dbReference type="SMART" id="SM00199">
    <property type="entry name" value="SCY"/>
    <property type="match status" value="1"/>
</dbReference>
<feature type="region of interest" description="Disordered" evidence="2">
    <location>
        <begin position="97"/>
        <end position="116"/>
    </location>
</feature>
<reference evidence="5" key="1">
    <citation type="submission" date="2021-04" db="EMBL/GenBank/DDBJ databases">
        <authorList>
            <consortium name="Wellcome Sanger Institute Data Sharing"/>
        </authorList>
    </citation>
    <scope>NUCLEOTIDE SEQUENCE [LARGE SCALE GENOMIC DNA]</scope>
</reference>
<dbReference type="InterPro" id="IPR001811">
    <property type="entry name" value="Chemokine_IL8-like_dom"/>
</dbReference>
<feature type="signal peptide" evidence="3">
    <location>
        <begin position="1"/>
        <end position="19"/>
    </location>
</feature>
<dbReference type="GO" id="GO:0008009">
    <property type="term" value="F:chemokine activity"/>
    <property type="evidence" value="ECO:0007669"/>
    <property type="project" value="InterPro"/>
</dbReference>